<gene>
    <name evidence="3" type="ORF">IPN02_08500</name>
</gene>
<dbReference type="Proteomes" id="UP000727993">
    <property type="component" value="Unassembled WGS sequence"/>
</dbReference>
<dbReference type="Gene3D" id="3.30.10.20">
    <property type="match status" value="4"/>
</dbReference>
<organism evidence="3 4">
    <name type="scientific">Candidatus Neomicrothrix subdominans</name>
    <dbReference type="NCBI Taxonomy" id="2954438"/>
    <lineage>
        <taxon>Bacteria</taxon>
        <taxon>Bacillati</taxon>
        <taxon>Actinomycetota</taxon>
        <taxon>Acidimicrobiia</taxon>
        <taxon>Acidimicrobiales</taxon>
        <taxon>Microthrixaceae</taxon>
        <taxon>Candidatus Neomicrothrix</taxon>
    </lineage>
</organism>
<dbReference type="Pfam" id="PF03793">
    <property type="entry name" value="PASTA"/>
    <property type="match status" value="4"/>
</dbReference>
<evidence type="ECO:0000256" key="1">
    <source>
        <dbReference type="SAM" id="MobiDB-lite"/>
    </source>
</evidence>
<feature type="domain" description="PASTA" evidence="2">
    <location>
        <begin position="168"/>
        <end position="234"/>
    </location>
</feature>
<feature type="compositionally biased region" description="Low complexity" evidence="1">
    <location>
        <begin position="16"/>
        <end position="39"/>
    </location>
</feature>
<feature type="domain" description="PASTA" evidence="2">
    <location>
        <begin position="99"/>
        <end position="167"/>
    </location>
</feature>
<feature type="region of interest" description="Disordered" evidence="1">
    <location>
        <begin position="369"/>
        <end position="440"/>
    </location>
</feature>
<comment type="caution">
    <text evidence="3">The sequence shown here is derived from an EMBL/GenBank/DDBJ whole genome shotgun (WGS) entry which is preliminary data.</text>
</comment>
<dbReference type="AlphaFoldDB" id="A0A936TEA2"/>
<proteinExistence type="predicted"/>
<name>A0A936TEA2_9ACTN</name>
<evidence type="ECO:0000313" key="4">
    <source>
        <dbReference type="Proteomes" id="UP000727993"/>
    </source>
</evidence>
<evidence type="ECO:0000313" key="3">
    <source>
        <dbReference type="EMBL" id="MBK9296862.1"/>
    </source>
</evidence>
<feature type="compositionally biased region" description="Pro residues" evidence="1">
    <location>
        <begin position="372"/>
        <end position="384"/>
    </location>
</feature>
<feature type="domain" description="PASTA" evidence="2">
    <location>
        <begin position="235"/>
        <end position="302"/>
    </location>
</feature>
<feature type="region of interest" description="Disordered" evidence="1">
    <location>
        <begin position="1"/>
        <end position="49"/>
    </location>
</feature>
<sequence length="440" mass="45238">MSLLSTQPVDVEPEDGVANAEAAASAEPAAPGGAAEPGGVTDPAGVPDHTRVTEIGDYEVVEGGQRWTSLAVALIALVLLMWLAVDAFTQRLGIERDVVVPDIQVQDFSGQGLADAQREVEAGGLVAAIEFRANDLEEFPPGTIFTQRPLQGAKLPAGSRVTLVASSGPSQFVVPDVAGQELDEAQRLVSAIGLKPKAVPQYSDSVRVNEVIESRPRPGTEAAENSEVEIVVSAGYAPRKVPKMVGLPAEEALNLLGRSGLGAGDLDTQYRAGAEEGTVLEVSPNVGTVLSRNSAVNVVIAGPPPMVGVPSVEGLGRERAEGEVADAGLDARVLVLRVPLGSPDDGRVISQGVPPQTEVAPGFEIELIVGQAPPPPTTRPPPPTVLITVPPTAPPTTQPPPTAPPTTQPPPTEPPTTQPPPTQPPTTQPPPVTGAPPVPG</sequence>
<evidence type="ECO:0000259" key="2">
    <source>
        <dbReference type="PROSITE" id="PS51178"/>
    </source>
</evidence>
<reference evidence="3 4" key="1">
    <citation type="submission" date="2020-10" db="EMBL/GenBank/DDBJ databases">
        <title>Connecting structure to function with the recovery of over 1000 high-quality activated sludge metagenome-assembled genomes encoding full-length rRNA genes using long-read sequencing.</title>
        <authorList>
            <person name="Singleton C.M."/>
            <person name="Petriglieri F."/>
            <person name="Kristensen J.M."/>
            <person name="Kirkegaard R.H."/>
            <person name="Michaelsen T.Y."/>
            <person name="Andersen M.H."/>
            <person name="Karst S.M."/>
            <person name="Dueholm M.S."/>
            <person name="Nielsen P.H."/>
            <person name="Albertsen M."/>
        </authorList>
    </citation>
    <scope>NUCLEOTIDE SEQUENCE [LARGE SCALE GENOMIC DNA]</scope>
    <source>
        <strain evidence="3">Lyne_18-Q3-R50-59_MAXAC.006</strain>
    </source>
</reference>
<dbReference type="CDD" id="cd06577">
    <property type="entry name" value="PASTA_pknB"/>
    <property type="match status" value="4"/>
</dbReference>
<dbReference type="PROSITE" id="PS51178">
    <property type="entry name" value="PASTA"/>
    <property type="match status" value="4"/>
</dbReference>
<feature type="domain" description="PASTA" evidence="2">
    <location>
        <begin position="303"/>
        <end position="371"/>
    </location>
</feature>
<dbReference type="SMART" id="SM00740">
    <property type="entry name" value="PASTA"/>
    <property type="match status" value="4"/>
</dbReference>
<protein>
    <submittedName>
        <fullName evidence="3">PASTA domain-containing protein</fullName>
    </submittedName>
</protein>
<dbReference type="InterPro" id="IPR005543">
    <property type="entry name" value="PASTA_dom"/>
</dbReference>
<feature type="compositionally biased region" description="Pro residues" evidence="1">
    <location>
        <begin position="391"/>
        <end position="440"/>
    </location>
</feature>
<accession>A0A936TEA2</accession>
<dbReference type="EMBL" id="JADJZA010000006">
    <property type="protein sequence ID" value="MBK9296862.1"/>
    <property type="molecule type" value="Genomic_DNA"/>
</dbReference>